<evidence type="ECO:0000313" key="2">
    <source>
        <dbReference type="EMBL" id="KUK76919.1"/>
    </source>
</evidence>
<dbReference type="Pfam" id="PF01966">
    <property type="entry name" value="HD"/>
    <property type="match status" value="1"/>
</dbReference>
<dbReference type="GO" id="GO:0016787">
    <property type="term" value="F:hydrolase activity"/>
    <property type="evidence" value="ECO:0007669"/>
    <property type="project" value="UniProtKB-KW"/>
</dbReference>
<dbReference type="AlphaFoldDB" id="A0A101HHQ6"/>
<dbReference type="Proteomes" id="UP000053904">
    <property type="component" value="Unassembled WGS sequence"/>
</dbReference>
<evidence type="ECO:0000313" key="3">
    <source>
        <dbReference type="Proteomes" id="UP000053904"/>
    </source>
</evidence>
<dbReference type="Gene3D" id="1.10.3210.10">
    <property type="entry name" value="Hypothetical protein af1432"/>
    <property type="match status" value="1"/>
</dbReference>
<dbReference type="PANTHER" id="PTHR38659:SF1">
    <property type="entry name" value="METAL DEPENDENT PHOSPHOHYDROLASE"/>
    <property type="match status" value="1"/>
</dbReference>
<organism evidence="2 3">
    <name type="scientific">candidate division WS6 bacterium 34_10</name>
    <dbReference type="NCBI Taxonomy" id="1641389"/>
    <lineage>
        <taxon>Bacteria</taxon>
        <taxon>Candidatus Dojkabacteria</taxon>
    </lineage>
</organism>
<evidence type="ECO:0000259" key="1">
    <source>
        <dbReference type="Pfam" id="PF01966"/>
    </source>
</evidence>
<protein>
    <submittedName>
        <fullName evidence="2">Metal dependent phosphohydrolase</fullName>
    </submittedName>
</protein>
<accession>A0A101HHQ6</accession>
<feature type="domain" description="HD" evidence="1">
    <location>
        <begin position="23"/>
        <end position="97"/>
    </location>
</feature>
<sequence>MIERSKAQELIDKYVTTDWLKLHMRESEVIMRALAKHLGKDPDLWGITGLLHDIDYDFVDKDPKTHGVEFEKILEKEKVELPEEVVHAIKAHNEESELIDAKRESDLDYALAASENLSGFLVACALVMPDKKIKSVKVESVIQKLKKDKSFARAVRRDLIFDIEKVGITLEEFIEIALDAVCKIDKEIGL</sequence>
<comment type="caution">
    <text evidence="2">The sequence shown here is derived from an EMBL/GenBank/DDBJ whole genome shotgun (WGS) entry which is preliminary data.</text>
</comment>
<dbReference type="InterPro" id="IPR006674">
    <property type="entry name" value="HD_domain"/>
</dbReference>
<name>A0A101HHQ6_9BACT</name>
<reference evidence="3" key="1">
    <citation type="journal article" date="2015" name="MBio">
        <title>Genome-Resolved Metagenomic Analysis Reveals Roles for Candidate Phyla and Other Microbial Community Members in Biogeochemical Transformations in Oil Reservoirs.</title>
        <authorList>
            <person name="Hu P."/>
            <person name="Tom L."/>
            <person name="Singh A."/>
            <person name="Thomas B.C."/>
            <person name="Baker B.J."/>
            <person name="Piceno Y.M."/>
            <person name="Andersen G.L."/>
            <person name="Banfield J.F."/>
        </authorList>
    </citation>
    <scope>NUCLEOTIDE SEQUENCE [LARGE SCALE GENOMIC DNA]</scope>
</reference>
<gene>
    <name evidence="2" type="ORF">XD93_0648</name>
</gene>
<dbReference type="SUPFAM" id="SSF109604">
    <property type="entry name" value="HD-domain/PDEase-like"/>
    <property type="match status" value="1"/>
</dbReference>
<proteinExistence type="predicted"/>
<dbReference type="PANTHER" id="PTHR38659">
    <property type="entry name" value="METAL-DEPENDENT PHOSPHOHYDROLASE"/>
    <property type="match status" value="1"/>
</dbReference>
<keyword evidence="2" id="KW-0378">Hydrolase</keyword>
<dbReference type="EMBL" id="LGGO01000086">
    <property type="protein sequence ID" value="KUK76919.1"/>
    <property type="molecule type" value="Genomic_DNA"/>
</dbReference>